<evidence type="ECO:0000313" key="3">
    <source>
        <dbReference type="Proteomes" id="UP000787472"/>
    </source>
</evidence>
<dbReference type="SMART" id="SM00829">
    <property type="entry name" value="PKS_ER"/>
    <property type="match status" value="1"/>
</dbReference>
<dbReference type="InterPro" id="IPR036291">
    <property type="entry name" value="NAD(P)-bd_dom_sf"/>
</dbReference>
<dbReference type="EMBL" id="JAAONZ010000037">
    <property type="protein sequence ID" value="NHO68535.1"/>
    <property type="molecule type" value="Genomic_DNA"/>
</dbReference>
<reference evidence="2" key="1">
    <citation type="submission" date="2020-03" db="EMBL/GenBank/DDBJ databases">
        <authorList>
            <person name="Guo F."/>
        </authorList>
    </citation>
    <scope>NUCLEOTIDE SEQUENCE</scope>
    <source>
        <strain evidence="2">JCM 30134</strain>
    </source>
</reference>
<dbReference type="InterPro" id="IPR052711">
    <property type="entry name" value="Zinc_ADH-like"/>
</dbReference>
<dbReference type="CDD" id="cd08276">
    <property type="entry name" value="MDR7"/>
    <property type="match status" value="1"/>
</dbReference>
<dbReference type="InterPro" id="IPR013149">
    <property type="entry name" value="ADH-like_C"/>
</dbReference>
<dbReference type="Gene3D" id="3.90.180.10">
    <property type="entry name" value="Medium-chain alcohol dehydrogenases, catalytic domain"/>
    <property type="match status" value="1"/>
</dbReference>
<name>A0A9E5T2L4_9GAMM</name>
<evidence type="ECO:0000259" key="1">
    <source>
        <dbReference type="SMART" id="SM00829"/>
    </source>
</evidence>
<proteinExistence type="predicted"/>
<dbReference type="Pfam" id="PF00107">
    <property type="entry name" value="ADH_zinc_N"/>
    <property type="match status" value="1"/>
</dbReference>
<dbReference type="Gene3D" id="3.40.50.720">
    <property type="entry name" value="NAD(P)-binding Rossmann-like Domain"/>
    <property type="match status" value="1"/>
</dbReference>
<feature type="domain" description="Enoyl reductase (ER)" evidence="1">
    <location>
        <begin position="11"/>
        <end position="332"/>
    </location>
</feature>
<dbReference type="InterPro" id="IPR020843">
    <property type="entry name" value="ER"/>
</dbReference>
<organism evidence="2 3">
    <name type="scientific">Pseudomaricurvus hydrocarbonicus</name>
    <dbReference type="NCBI Taxonomy" id="1470433"/>
    <lineage>
        <taxon>Bacteria</taxon>
        <taxon>Pseudomonadati</taxon>
        <taxon>Pseudomonadota</taxon>
        <taxon>Gammaproteobacteria</taxon>
        <taxon>Cellvibrionales</taxon>
        <taxon>Cellvibrionaceae</taxon>
        <taxon>Pseudomaricurvus</taxon>
    </lineage>
</organism>
<dbReference type="SUPFAM" id="SSF50129">
    <property type="entry name" value="GroES-like"/>
    <property type="match status" value="1"/>
</dbReference>
<dbReference type="Pfam" id="PF08240">
    <property type="entry name" value="ADH_N"/>
    <property type="match status" value="1"/>
</dbReference>
<gene>
    <name evidence="2" type="ORF">G8770_23530</name>
</gene>
<protein>
    <submittedName>
        <fullName evidence="2">NAD(P)-dependent alcohol dehydrogenase</fullName>
    </submittedName>
</protein>
<keyword evidence="3" id="KW-1185">Reference proteome</keyword>
<comment type="caution">
    <text evidence="2">The sequence shown here is derived from an EMBL/GenBank/DDBJ whole genome shotgun (WGS) entry which is preliminary data.</text>
</comment>
<dbReference type="PANTHER" id="PTHR45033">
    <property type="match status" value="1"/>
</dbReference>
<dbReference type="InterPro" id="IPR013154">
    <property type="entry name" value="ADH-like_N"/>
</dbReference>
<dbReference type="RefSeq" id="WP_167192500.1">
    <property type="nucleotide sequence ID" value="NZ_JAAONZ010000037.1"/>
</dbReference>
<dbReference type="SUPFAM" id="SSF51735">
    <property type="entry name" value="NAD(P)-binding Rossmann-fold domains"/>
    <property type="match status" value="1"/>
</dbReference>
<dbReference type="Proteomes" id="UP000787472">
    <property type="component" value="Unassembled WGS sequence"/>
</dbReference>
<dbReference type="PANTHER" id="PTHR45033:SF2">
    <property type="entry name" value="ZINC-TYPE ALCOHOL DEHYDROGENASE-LIKE PROTEIN C1773.06C"/>
    <property type="match status" value="1"/>
</dbReference>
<accession>A0A9E5T2L4</accession>
<dbReference type="GO" id="GO:0016491">
    <property type="term" value="F:oxidoreductase activity"/>
    <property type="evidence" value="ECO:0007669"/>
    <property type="project" value="InterPro"/>
</dbReference>
<evidence type="ECO:0000313" key="2">
    <source>
        <dbReference type="EMBL" id="NHO68535.1"/>
    </source>
</evidence>
<dbReference type="InterPro" id="IPR011032">
    <property type="entry name" value="GroES-like_sf"/>
</dbReference>
<dbReference type="AlphaFoldDB" id="A0A9E5T2L4"/>
<sequence>MKVFRTQTLQGIDSLQLEHMDPPGPLASGQVRVAMRAASVNYRDFMALSGQLRSPGGGLIACSDGAGEIIEVAADVQGIQVGDAVALTFNAGWLGGPWRDTTSMMTRCCPLQGVMQEEMVVHHSEVVQLPEHLSFEEGATLPCAGVTAWHALCGPAPLMPGMSVLLQGGGGVSTLALQFAKLFGARVIAISSSEDRCQKLKQLGADEVINYRKVSEWNNVVRELTDGKGVDLAVDIGGAETIDRSIASTRVGGRVAPVGLISGWPNAISSLFSSSVDITPVRVGSRDDFEMMNRAIDFHKLKPVIDRCYRFEELPEALRHLQSGRHFGKIVIHI</sequence>